<name>A0A085VGN4_PSESX</name>
<evidence type="ECO:0000313" key="1">
    <source>
        <dbReference type="EMBL" id="KFE54597.1"/>
    </source>
</evidence>
<accession>A0A085VGN4</accession>
<comment type="caution">
    <text evidence="1">The sequence shown here is derived from an EMBL/GenBank/DDBJ whole genome shotgun (WGS) entry which is preliminary data.</text>
</comment>
<dbReference type="Gene3D" id="3.90.25.10">
    <property type="entry name" value="UDP-galactose 4-epimerase, domain 1"/>
    <property type="match status" value="1"/>
</dbReference>
<evidence type="ECO:0000313" key="2">
    <source>
        <dbReference type="Proteomes" id="UP000028643"/>
    </source>
</evidence>
<organism evidence="1 2">
    <name type="scientific">Pseudomonas syringae</name>
    <dbReference type="NCBI Taxonomy" id="317"/>
    <lineage>
        <taxon>Bacteria</taxon>
        <taxon>Pseudomonadati</taxon>
        <taxon>Pseudomonadota</taxon>
        <taxon>Gammaproteobacteria</taxon>
        <taxon>Pseudomonadales</taxon>
        <taxon>Pseudomonadaceae</taxon>
        <taxon>Pseudomonas</taxon>
    </lineage>
</organism>
<sequence length="62" mass="7012">MKVLGFQGARQQAPMPSCNAARPTPCHAHLGWRARRSLDCMLTDAWRWQCSIKDEQIETQAG</sequence>
<proteinExistence type="predicted"/>
<protein>
    <submittedName>
        <fullName evidence="1">Uncharacterized protein</fullName>
    </submittedName>
</protein>
<gene>
    <name evidence="1" type="ORF">IV02_03865</name>
</gene>
<dbReference type="PATRIC" id="fig|317.174.peg.780"/>
<dbReference type="Proteomes" id="UP000028643">
    <property type="component" value="Unassembled WGS sequence"/>
</dbReference>
<dbReference type="EMBL" id="JPQT01000052">
    <property type="protein sequence ID" value="KFE54597.1"/>
    <property type="molecule type" value="Genomic_DNA"/>
</dbReference>
<dbReference type="AlphaFoldDB" id="A0A085VGN4"/>
<reference evidence="1 2" key="1">
    <citation type="submission" date="2014-07" db="EMBL/GenBank/DDBJ databases">
        <title>Draft Genome Sequences of Environmental Pseudomonas syringae strains.</title>
        <authorList>
            <person name="Baltrus D.A."/>
            <person name="Berge O."/>
            <person name="Morris C."/>
        </authorList>
    </citation>
    <scope>NUCLEOTIDE SEQUENCE [LARGE SCALE GENOMIC DNA]</scope>
    <source>
        <strain evidence="1 2">CEB003</strain>
    </source>
</reference>